<reference evidence="1 2" key="1">
    <citation type="submission" date="2017-07" db="EMBL/GenBank/DDBJ databases">
        <title>First draft Genome Sequence of Nocardia cerradoensis isolated from human infection.</title>
        <authorList>
            <person name="Carrasco G."/>
        </authorList>
    </citation>
    <scope>NUCLEOTIDE SEQUENCE [LARGE SCALE GENOMIC DNA]</scope>
    <source>
        <strain evidence="1 2">CNM20130759</strain>
    </source>
</reference>
<protein>
    <submittedName>
        <fullName evidence="1">Uncharacterized protein</fullName>
    </submittedName>
</protein>
<sequence length="428" mass="46712">MTALDEPLGFTNPDYYHDSASHIERQLRADFARYYQLREIAPSAVTPAVRAEFNSRADELAIRWARHESEHWRGTWAGLQRVVAGWRTQPEIARRNFDQIARARATGEVVIDDDIWRTLQQARLITGHGPASITGSGQDAARRYPYLQPDMGASAAPQAVQEIDRRTAVERTLGAPRNPTAALPSLAQVDAVIADTDALLDAEEAEADLDDGREARKMLLPRSVREAPVSADYSHTETWERRHVEALREVQDLAAEHTTVAHGLNGIDDQARIARLDRLRAALSAARRDALAIGLTDNQIQTAYTTGRDGTYWATQPSDPQLGRIAQLLEHRDLARATAESYRVQLTRAPAARQSLPAATADAAVPVTHGSSVETAALDLGAGTGEAITTAVDAALPDTGNGIREWTSAPAEPDTKEVALQLDREATL</sequence>
<proteinExistence type="predicted"/>
<dbReference type="AlphaFoldDB" id="A0A231GTT1"/>
<comment type="caution">
    <text evidence="1">The sequence shown here is derived from an EMBL/GenBank/DDBJ whole genome shotgun (WGS) entry which is preliminary data.</text>
</comment>
<evidence type="ECO:0000313" key="2">
    <source>
        <dbReference type="Proteomes" id="UP000215506"/>
    </source>
</evidence>
<gene>
    <name evidence="1" type="ORF">B7C42_07879</name>
</gene>
<keyword evidence="2" id="KW-1185">Reference proteome</keyword>
<accession>A0A231GTT1</accession>
<dbReference type="Proteomes" id="UP000215506">
    <property type="component" value="Unassembled WGS sequence"/>
</dbReference>
<dbReference type="EMBL" id="NGAF01000044">
    <property type="protein sequence ID" value="OXR40034.1"/>
    <property type="molecule type" value="Genomic_DNA"/>
</dbReference>
<organism evidence="1 2">
    <name type="scientific">Nocardia cerradoensis</name>
    <dbReference type="NCBI Taxonomy" id="85688"/>
    <lineage>
        <taxon>Bacteria</taxon>
        <taxon>Bacillati</taxon>
        <taxon>Actinomycetota</taxon>
        <taxon>Actinomycetes</taxon>
        <taxon>Mycobacteriales</taxon>
        <taxon>Nocardiaceae</taxon>
        <taxon>Nocardia</taxon>
    </lineage>
</organism>
<dbReference type="RefSeq" id="WP_094028356.1">
    <property type="nucleotide sequence ID" value="NZ_NGAF01000044.1"/>
</dbReference>
<evidence type="ECO:0000313" key="1">
    <source>
        <dbReference type="EMBL" id="OXR40034.1"/>
    </source>
</evidence>
<name>A0A231GTT1_9NOCA</name>